<dbReference type="GO" id="GO:0046872">
    <property type="term" value="F:metal ion binding"/>
    <property type="evidence" value="ECO:0007669"/>
    <property type="project" value="UniProtKB-UniRule"/>
</dbReference>
<dbReference type="AlphaFoldDB" id="A0A117E3N3"/>
<evidence type="ECO:0000256" key="4">
    <source>
        <dbReference type="ARBA" id="ARBA00038168"/>
    </source>
</evidence>
<gene>
    <name evidence="7" type="ORF">ABL_10064</name>
</gene>
<evidence type="ECO:0000256" key="3">
    <source>
        <dbReference type="ARBA" id="ARBA00023004"/>
    </source>
</evidence>
<dbReference type="SUPFAM" id="SSF55856">
    <property type="entry name" value="Cytochrome b5-like heme/steroid binding domain"/>
    <property type="match status" value="1"/>
</dbReference>
<dbReference type="Gene3D" id="3.10.120.10">
    <property type="entry name" value="Cytochrome b5-like heme/steroid binding domain"/>
    <property type="match status" value="1"/>
</dbReference>
<feature type="domain" description="Cytochrome b5 heme-binding" evidence="6">
    <location>
        <begin position="53"/>
        <end position="134"/>
    </location>
</feature>
<evidence type="ECO:0000256" key="2">
    <source>
        <dbReference type="ARBA" id="ARBA00022723"/>
    </source>
</evidence>
<dbReference type="Pfam" id="PF00173">
    <property type="entry name" value="Cyt-b5"/>
    <property type="match status" value="1"/>
</dbReference>
<comment type="caution">
    <text evidence="7">The sequence shown here is derived from an EMBL/GenBank/DDBJ whole genome shotgun (WGS) entry which is preliminary data.</text>
</comment>
<dbReference type="InterPro" id="IPR018506">
    <property type="entry name" value="Cyt_B5_heme-BS"/>
</dbReference>
<dbReference type="OrthoDB" id="260519at2759"/>
<name>A0A117E3N3_ASPNG</name>
<keyword evidence="1 5" id="KW-0349">Heme</keyword>
<evidence type="ECO:0000313" key="7">
    <source>
        <dbReference type="EMBL" id="GAQ47403.1"/>
    </source>
</evidence>
<dbReference type="PANTHER" id="PTHR19359">
    <property type="entry name" value="CYTOCHROME B5"/>
    <property type="match status" value="1"/>
</dbReference>
<evidence type="ECO:0000256" key="5">
    <source>
        <dbReference type="RuleBase" id="RU362121"/>
    </source>
</evidence>
<proteinExistence type="inferred from homology"/>
<keyword evidence="3 5" id="KW-0408">Iron</keyword>
<dbReference type="InterPro" id="IPR001199">
    <property type="entry name" value="Cyt_B5-like_heme/steroid-bd"/>
</dbReference>
<dbReference type="OMA" id="EDCSWQF"/>
<evidence type="ECO:0000313" key="8">
    <source>
        <dbReference type="Proteomes" id="UP000068243"/>
    </source>
</evidence>
<organism evidence="7 8">
    <name type="scientific">Aspergillus niger</name>
    <dbReference type="NCBI Taxonomy" id="5061"/>
    <lineage>
        <taxon>Eukaryota</taxon>
        <taxon>Fungi</taxon>
        <taxon>Dikarya</taxon>
        <taxon>Ascomycota</taxon>
        <taxon>Pezizomycotina</taxon>
        <taxon>Eurotiomycetes</taxon>
        <taxon>Eurotiomycetidae</taxon>
        <taxon>Eurotiales</taxon>
        <taxon>Aspergillaceae</taxon>
        <taxon>Aspergillus</taxon>
        <taxon>Aspergillus subgen. Circumdati</taxon>
    </lineage>
</organism>
<sequence length="153" mass="17881">MGWFSVRVIPRRQRDIEPEHDPLKPASECVEYIEPAPTSHFPIQDSSVPDEDLPIISAACVHQQRMTQDLRRKRYWIVVDNIVYDCTDYLDEHPGGSTVIRSFVGEDCSWQFWRFHSAAIMKTWGRRLRVGKTKEVHVRYKEPPRFVGGSQEP</sequence>
<accession>A0A117E3N3</accession>
<keyword evidence="2 5" id="KW-0479">Metal-binding</keyword>
<dbReference type="GO" id="GO:0020037">
    <property type="term" value="F:heme binding"/>
    <property type="evidence" value="ECO:0007669"/>
    <property type="project" value="UniProtKB-UniRule"/>
</dbReference>
<dbReference type="SMART" id="SM01117">
    <property type="entry name" value="Cyt-b5"/>
    <property type="match status" value="1"/>
</dbReference>
<evidence type="ECO:0000256" key="1">
    <source>
        <dbReference type="ARBA" id="ARBA00022617"/>
    </source>
</evidence>
<dbReference type="InterPro" id="IPR036400">
    <property type="entry name" value="Cyt_B5-like_heme/steroid_sf"/>
</dbReference>
<dbReference type="PROSITE" id="PS00191">
    <property type="entry name" value="CYTOCHROME_B5_1"/>
    <property type="match status" value="1"/>
</dbReference>
<dbReference type="Proteomes" id="UP000068243">
    <property type="component" value="Unassembled WGS sequence"/>
</dbReference>
<dbReference type="InterPro" id="IPR050668">
    <property type="entry name" value="Cytochrome_b5"/>
</dbReference>
<dbReference type="EMBL" id="BCMY01000029">
    <property type="protein sequence ID" value="GAQ47403.1"/>
    <property type="molecule type" value="Genomic_DNA"/>
</dbReference>
<protein>
    <submittedName>
        <fullName evidence="7">Fatty acid desaturase, putative</fullName>
    </submittedName>
</protein>
<dbReference type="GO" id="GO:0016020">
    <property type="term" value="C:membrane"/>
    <property type="evidence" value="ECO:0007669"/>
    <property type="project" value="TreeGrafter"/>
</dbReference>
<reference evidence="8" key="1">
    <citation type="journal article" date="2016" name="Genome Announc.">
        <title>Draft genome sequence of Aspergillus niger strain An76.</title>
        <authorList>
            <person name="Gong W."/>
            <person name="Cheng Z."/>
            <person name="Zhang H."/>
            <person name="Liu L."/>
            <person name="Gao P."/>
            <person name="Wang L."/>
        </authorList>
    </citation>
    <scope>NUCLEOTIDE SEQUENCE [LARGE SCALE GENOMIC DNA]</scope>
    <source>
        <strain evidence="8">An76</strain>
    </source>
</reference>
<dbReference type="PROSITE" id="PS50255">
    <property type="entry name" value="CYTOCHROME_B5_2"/>
    <property type="match status" value="1"/>
</dbReference>
<dbReference type="PANTHER" id="PTHR19359:SF95">
    <property type="entry name" value="CYTOCHROME B5 TYPE B"/>
    <property type="match status" value="1"/>
</dbReference>
<evidence type="ECO:0000259" key="6">
    <source>
        <dbReference type="PROSITE" id="PS50255"/>
    </source>
</evidence>
<comment type="similarity">
    <text evidence="4 5">Belongs to the cytochrome b5 family.</text>
</comment>